<comment type="caution">
    <text evidence="2">The sequence shown here is derived from an EMBL/GenBank/DDBJ whole genome shotgun (WGS) entry which is preliminary data.</text>
</comment>
<evidence type="ECO:0000313" key="3">
    <source>
        <dbReference type="Proteomes" id="UP000807504"/>
    </source>
</evidence>
<reference evidence="2" key="2">
    <citation type="submission" date="2020-06" db="EMBL/GenBank/DDBJ databases">
        <authorList>
            <person name="Sheffer M."/>
        </authorList>
    </citation>
    <scope>NUCLEOTIDE SEQUENCE</scope>
</reference>
<dbReference type="Proteomes" id="UP000807504">
    <property type="component" value="Unassembled WGS sequence"/>
</dbReference>
<dbReference type="AlphaFoldDB" id="A0A8T0FK92"/>
<organism evidence="2 3">
    <name type="scientific">Argiope bruennichi</name>
    <name type="common">Wasp spider</name>
    <name type="synonym">Aranea bruennichi</name>
    <dbReference type="NCBI Taxonomy" id="94029"/>
    <lineage>
        <taxon>Eukaryota</taxon>
        <taxon>Metazoa</taxon>
        <taxon>Ecdysozoa</taxon>
        <taxon>Arthropoda</taxon>
        <taxon>Chelicerata</taxon>
        <taxon>Arachnida</taxon>
        <taxon>Araneae</taxon>
        <taxon>Araneomorphae</taxon>
        <taxon>Entelegynae</taxon>
        <taxon>Araneoidea</taxon>
        <taxon>Araneidae</taxon>
        <taxon>Argiope</taxon>
    </lineage>
</organism>
<name>A0A8T0FK92_ARGBR</name>
<gene>
    <name evidence="2" type="ORF">HNY73_005815</name>
</gene>
<dbReference type="EMBL" id="JABXBU010000011">
    <property type="protein sequence ID" value="KAF8790862.1"/>
    <property type="molecule type" value="Genomic_DNA"/>
</dbReference>
<sequence>MIFTKKTVIRVECVETSVTREYGCFNNKCIPSTSCISIHLRLVDLLSRPSWRETNPESVHPKRSHSNRGRAAPSGDVGGRRSSKVLPAATKGWSRCLHDGWGSQVAKNKYLKNQWIAKYP</sequence>
<protein>
    <submittedName>
        <fullName evidence="2">Uncharacterized protein</fullName>
    </submittedName>
</protein>
<feature type="region of interest" description="Disordered" evidence="1">
    <location>
        <begin position="52"/>
        <end position="85"/>
    </location>
</feature>
<proteinExistence type="predicted"/>
<keyword evidence="3" id="KW-1185">Reference proteome</keyword>
<evidence type="ECO:0000313" key="2">
    <source>
        <dbReference type="EMBL" id="KAF8790862.1"/>
    </source>
</evidence>
<accession>A0A8T0FK92</accession>
<reference evidence="2" key="1">
    <citation type="journal article" date="2020" name="bioRxiv">
        <title>Chromosome-level reference genome of the European wasp spider Argiope bruennichi: a resource for studies on range expansion and evolutionary adaptation.</title>
        <authorList>
            <person name="Sheffer M.M."/>
            <person name="Hoppe A."/>
            <person name="Krehenwinkel H."/>
            <person name="Uhl G."/>
            <person name="Kuss A.W."/>
            <person name="Jensen L."/>
            <person name="Jensen C."/>
            <person name="Gillespie R.G."/>
            <person name="Hoff K.J."/>
            <person name="Prost S."/>
        </authorList>
    </citation>
    <scope>NUCLEOTIDE SEQUENCE</scope>
</reference>
<evidence type="ECO:0000256" key="1">
    <source>
        <dbReference type="SAM" id="MobiDB-lite"/>
    </source>
</evidence>